<protein>
    <submittedName>
        <fullName evidence="1">Uncharacterized protein</fullName>
    </submittedName>
</protein>
<name>K0T1S6_THAOC</name>
<reference evidence="1 2" key="1">
    <citation type="journal article" date="2012" name="Genome Biol.">
        <title>Genome and low-iron response of an oceanic diatom adapted to chronic iron limitation.</title>
        <authorList>
            <person name="Lommer M."/>
            <person name="Specht M."/>
            <person name="Roy A.S."/>
            <person name="Kraemer L."/>
            <person name="Andreson R."/>
            <person name="Gutowska M.A."/>
            <person name="Wolf J."/>
            <person name="Bergner S.V."/>
            <person name="Schilhabel M.B."/>
            <person name="Klostermeier U.C."/>
            <person name="Beiko R.G."/>
            <person name="Rosenstiel P."/>
            <person name="Hippler M."/>
            <person name="Laroche J."/>
        </authorList>
    </citation>
    <scope>NUCLEOTIDE SEQUENCE [LARGE SCALE GENOMIC DNA]</scope>
    <source>
        <strain evidence="1 2">CCMP1005</strain>
    </source>
</reference>
<dbReference type="OrthoDB" id="196083at2759"/>
<accession>K0T1S6</accession>
<evidence type="ECO:0000313" key="2">
    <source>
        <dbReference type="Proteomes" id="UP000266841"/>
    </source>
</evidence>
<proteinExistence type="predicted"/>
<gene>
    <name evidence="1" type="ORF">THAOC_06858</name>
</gene>
<dbReference type="Proteomes" id="UP000266841">
    <property type="component" value="Unassembled WGS sequence"/>
</dbReference>
<dbReference type="AlphaFoldDB" id="K0T1S6"/>
<evidence type="ECO:0000313" key="1">
    <source>
        <dbReference type="EMBL" id="EJK71680.1"/>
    </source>
</evidence>
<keyword evidence="2" id="KW-1185">Reference proteome</keyword>
<comment type="caution">
    <text evidence="1">The sequence shown here is derived from an EMBL/GenBank/DDBJ whole genome shotgun (WGS) entry which is preliminary data.</text>
</comment>
<dbReference type="EMBL" id="AGNL01006929">
    <property type="protein sequence ID" value="EJK71680.1"/>
    <property type="molecule type" value="Genomic_DNA"/>
</dbReference>
<organism evidence="1 2">
    <name type="scientific">Thalassiosira oceanica</name>
    <name type="common">Marine diatom</name>
    <dbReference type="NCBI Taxonomy" id="159749"/>
    <lineage>
        <taxon>Eukaryota</taxon>
        <taxon>Sar</taxon>
        <taxon>Stramenopiles</taxon>
        <taxon>Ochrophyta</taxon>
        <taxon>Bacillariophyta</taxon>
        <taxon>Coscinodiscophyceae</taxon>
        <taxon>Thalassiosirophycidae</taxon>
        <taxon>Thalassiosirales</taxon>
        <taxon>Thalassiosiraceae</taxon>
        <taxon>Thalassiosira</taxon>
    </lineage>
</organism>
<sequence>MDPSDAKQIFARPPLGPQMLPTGSSWLIEHEQARNAEEQENTLEQTSMGIVRVDGGVGDTKGGGKLHPKINLILALRGSKLVTWHSVSLKMSHSGYSTLTIKKVRKESGEGTLEDWFTSQGLPFLAALNVLNDQGVTSTKAASAWNELSGGDGVAPGGDGVSAASLTSFVGWLEEEKLSCSGVWNL</sequence>